<keyword evidence="3" id="KW-0560">Oxidoreductase</keyword>
<dbReference type="GO" id="GO:0050664">
    <property type="term" value="F:oxidoreductase activity, acting on NAD(P)H, oxygen as acceptor"/>
    <property type="evidence" value="ECO:0007669"/>
    <property type="project" value="TreeGrafter"/>
</dbReference>
<evidence type="ECO:0000256" key="2">
    <source>
        <dbReference type="ARBA" id="ARBA00022857"/>
    </source>
</evidence>
<keyword evidence="6" id="KW-1185">Reference proteome</keyword>
<gene>
    <name evidence="5" type="ORF">BJ875DRAFT_453184</name>
</gene>
<dbReference type="Proteomes" id="UP000824998">
    <property type="component" value="Unassembled WGS sequence"/>
</dbReference>
<accession>A0A9P7YQ97</accession>
<dbReference type="PRINTS" id="PR00081">
    <property type="entry name" value="GDHRDH"/>
</dbReference>
<dbReference type="SMART" id="SM00822">
    <property type="entry name" value="PKS_KR"/>
    <property type="match status" value="1"/>
</dbReference>
<reference evidence="5" key="1">
    <citation type="journal article" date="2021" name="IMA Fungus">
        <title>Genomic characterization of three marine fungi, including Emericellopsis atlantica sp. nov. with signatures of a generalist lifestyle and marine biomass degradation.</title>
        <authorList>
            <person name="Hagestad O.C."/>
            <person name="Hou L."/>
            <person name="Andersen J.H."/>
            <person name="Hansen E.H."/>
            <person name="Altermark B."/>
            <person name="Li C."/>
            <person name="Kuhnert E."/>
            <person name="Cox R.J."/>
            <person name="Crous P.W."/>
            <person name="Spatafora J.W."/>
            <person name="Lail K."/>
            <person name="Amirebrahimi M."/>
            <person name="Lipzen A."/>
            <person name="Pangilinan J."/>
            <person name="Andreopoulos W."/>
            <person name="Hayes R.D."/>
            <person name="Ng V."/>
            <person name="Grigoriev I.V."/>
            <person name="Jackson S.A."/>
            <person name="Sutton T.D.S."/>
            <person name="Dobson A.D.W."/>
            <person name="Rama T."/>
        </authorList>
    </citation>
    <scope>NUCLEOTIDE SEQUENCE</scope>
    <source>
        <strain evidence="5">TRa018bII</strain>
    </source>
</reference>
<dbReference type="SUPFAM" id="SSF51735">
    <property type="entry name" value="NAD(P)-binding Rossmann-fold domains"/>
    <property type="match status" value="1"/>
</dbReference>
<dbReference type="PANTHER" id="PTHR43008:SF8">
    <property type="entry name" value="BENZIL REDUCTASE ((S)-BENZOIN FORMING) IRC24"/>
    <property type="match status" value="1"/>
</dbReference>
<evidence type="ECO:0000259" key="4">
    <source>
        <dbReference type="SMART" id="SM00822"/>
    </source>
</evidence>
<dbReference type="InterPro" id="IPR002347">
    <property type="entry name" value="SDR_fam"/>
</dbReference>
<dbReference type="OrthoDB" id="153074at2759"/>
<proteinExistence type="inferred from homology"/>
<evidence type="ECO:0000313" key="6">
    <source>
        <dbReference type="Proteomes" id="UP000824998"/>
    </source>
</evidence>
<protein>
    <recommendedName>
        <fullName evidence="4">Ketoreductase domain-containing protein</fullName>
    </recommendedName>
</protein>
<dbReference type="Pfam" id="PF00106">
    <property type="entry name" value="adh_short"/>
    <property type="match status" value="1"/>
</dbReference>
<dbReference type="AlphaFoldDB" id="A0A9P7YQ97"/>
<organism evidence="5 6">
    <name type="scientific">Amylocarpus encephaloides</name>
    <dbReference type="NCBI Taxonomy" id="45428"/>
    <lineage>
        <taxon>Eukaryota</taxon>
        <taxon>Fungi</taxon>
        <taxon>Dikarya</taxon>
        <taxon>Ascomycota</taxon>
        <taxon>Pezizomycotina</taxon>
        <taxon>Leotiomycetes</taxon>
        <taxon>Helotiales</taxon>
        <taxon>Helotiales incertae sedis</taxon>
        <taxon>Amylocarpus</taxon>
    </lineage>
</organism>
<dbReference type="FunFam" id="3.40.50.720:FF:000281">
    <property type="entry name" value="Uncharacterized oxidoreductase YIR035C"/>
    <property type="match status" value="1"/>
</dbReference>
<evidence type="ECO:0000256" key="1">
    <source>
        <dbReference type="ARBA" id="ARBA00006484"/>
    </source>
</evidence>
<dbReference type="CDD" id="cd05367">
    <property type="entry name" value="SPR-like_SDR_c"/>
    <property type="match status" value="1"/>
</dbReference>
<dbReference type="PANTHER" id="PTHR43008">
    <property type="entry name" value="BENZIL REDUCTASE"/>
    <property type="match status" value="1"/>
</dbReference>
<evidence type="ECO:0000256" key="3">
    <source>
        <dbReference type="ARBA" id="ARBA00023002"/>
    </source>
</evidence>
<sequence length="254" mass="27908">MSAFDHKVIILTGASRGIGFAIARFLLKSSHKLVLVARSQEPLEKLKAEYPGQVEYIAADLADFENGAKAVDLCLKSFTRIDGLLINHGTLSPVKRISDCTAEEWRSTYDVNFFSALSFVKAAIPSLRRTHGRIILTSSGASVGAYSTWGAYGSSKAALNHLAMTLTTEEPDITSISVRPGVVDTDMQVEVRGNSHVMDDKDVEKFKTLHETGKLLKPEQPGNVMARLVLRAGRELSGKLWNWNDKELSSFQDP</sequence>
<dbReference type="Gene3D" id="3.40.50.720">
    <property type="entry name" value="NAD(P)-binding Rossmann-like Domain"/>
    <property type="match status" value="1"/>
</dbReference>
<comment type="similarity">
    <text evidence="1">Belongs to the short-chain dehydrogenases/reductases (SDR) family.</text>
</comment>
<evidence type="ECO:0000313" key="5">
    <source>
        <dbReference type="EMBL" id="KAG9237686.1"/>
    </source>
</evidence>
<dbReference type="InterPro" id="IPR036291">
    <property type="entry name" value="NAD(P)-bd_dom_sf"/>
</dbReference>
<dbReference type="InterPro" id="IPR057326">
    <property type="entry name" value="KR_dom"/>
</dbReference>
<feature type="domain" description="Ketoreductase" evidence="4">
    <location>
        <begin position="7"/>
        <end position="186"/>
    </location>
</feature>
<dbReference type="EMBL" id="MU251382">
    <property type="protein sequence ID" value="KAG9237686.1"/>
    <property type="molecule type" value="Genomic_DNA"/>
</dbReference>
<name>A0A9P7YQ97_9HELO</name>
<keyword evidence="2" id="KW-0521">NADP</keyword>
<comment type="caution">
    <text evidence="5">The sequence shown here is derived from an EMBL/GenBank/DDBJ whole genome shotgun (WGS) entry which is preliminary data.</text>
</comment>